<sequence>MAEVTPPWLDVKMLELWLRKPVQQCVKKDAFNKGDNHMGDLHRILVKTKDEDISLIVKCRTEEGPTAEIQNESNMFRKEQELYKTTLPKMDQLLRNALSSEFQSLAPKCYYSCKCFLVLEDLSVMGYKMDDRQKGLDLEKCLSLIQTLARFHASSIKLHELEPKSMQEFSKHVFSETNSEKKWNNWFKAMMKLFIDELESWPEEQWSYYLKKIRKLEPNLLRRVEETIRTYDSDFNVLIHGDLWVNNILYRGDTCRLVDFQFVKFTSFAIDLHLFLTSSVKMEVRLQHTDNLIQEYHRTLCKTMTALRCERKLPTLQELYEEYHRKAMYGVFGVICAAPLMVSGPSCGFDFREALTTGKMPGAYGDYSRQIIKWGLPLLDQMGVFEN</sequence>
<reference evidence="2" key="2">
    <citation type="submission" date="2023-05" db="EMBL/GenBank/DDBJ databases">
        <authorList>
            <person name="Fouks B."/>
        </authorList>
    </citation>
    <scope>NUCLEOTIDE SEQUENCE</scope>
    <source>
        <strain evidence="2">Stay&amp;Tobe</strain>
        <tissue evidence="2">Testes</tissue>
    </source>
</reference>
<accession>A0AAD7ZRI6</accession>
<gene>
    <name evidence="2" type="ORF">L9F63_002947</name>
</gene>
<dbReference type="EMBL" id="JASPKZ010007289">
    <property type="protein sequence ID" value="KAJ9585247.1"/>
    <property type="molecule type" value="Genomic_DNA"/>
</dbReference>
<dbReference type="InterPro" id="IPR004119">
    <property type="entry name" value="EcKL"/>
</dbReference>
<feature type="domain" description="CHK kinase-like" evidence="1">
    <location>
        <begin position="117"/>
        <end position="306"/>
    </location>
</feature>
<dbReference type="Pfam" id="PF02958">
    <property type="entry name" value="EcKL"/>
    <property type="match status" value="1"/>
</dbReference>
<dbReference type="PANTHER" id="PTHR11012">
    <property type="entry name" value="PROTEIN KINASE-LIKE DOMAIN-CONTAINING"/>
    <property type="match status" value="1"/>
</dbReference>
<organism evidence="2 3">
    <name type="scientific">Diploptera punctata</name>
    <name type="common">Pacific beetle cockroach</name>
    <dbReference type="NCBI Taxonomy" id="6984"/>
    <lineage>
        <taxon>Eukaryota</taxon>
        <taxon>Metazoa</taxon>
        <taxon>Ecdysozoa</taxon>
        <taxon>Arthropoda</taxon>
        <taxon>Hexapoda</taxon>
        <taxon>Insecta</taxon>
        <taxon>Pterygota</taxon>
        <taxon>Neoptera</taxon>
        <taxon>Polyneoptera</taxon>
        <taxon>Dictyoptera</taxon>
        <taxon>Blattodea</taxon>
        <taxon>Blaberoidea</taxon>
        <taxon>Blaberidae</taxon>
        <taxon>Diplopterinae</taxon>
        <taxon>Diploptera</taxon>
    </lineage>
</organism>
<dbReference type="InterPro" id="IPR015897">
    <property type="entry name" value="CHK_kinase-like"/>
</dbReference>
<dbReference type="AlphaFoldDB" id="A0AAD7ZRI6"/>
<protein>
    <recommendedName>
        <fullName evidence="1">CHK kinase-like domain-containing protein</fullName>
    </recommendedName>
</protein>
<dbReference type="InterPro" id="IPR011009">
    <property type="entry name" value="Kinase-like_dom_sf"/>
</dbReference>
<evidence type="ECO:0000313" key="3">
    <source>
        <dbReference type="Proteomes" id="UP001233999"/>
    </source>
</evidence>
<evidence type="ECO:0000259" key="1">
    <source>
        <dbReference type="SMART" id="SM00587"/>
    </source>
</evidence>
<reference evidence="2" key="1">
    <citation type="journal article" date="2023" name="IScience">
        <title>Live-bearing cockroach genome reveals convergent evolutionary mechanisms linked to viviparity in insects and beyond.</title>
        <authorList>
            <person name="Fouks B."/>
            <person name="Harrison M.C."/>
            <person name="Mikhailova A.A."/>
            <person name="Marchal E."/>
            <person name="English S."/>
            <person name="Carruthers M."/>
            <person name="Jennings E.C."/>
            <person name="Chiamaka E.L."/>
            <person name="Frigard R.A."/>
            <person name="Pippel M."/>
            <person name="Attardo G.M."/>
            <person name="Benoit J.B."/>
            <person name="Bornberg-Bauer E."/>
            <person name="Tobe S.S."/>
        </authorList>
    </citation>
    <scope>NUCLEOTIDE SEQUENCE</scope>
    <source>
        <strain evidence="2">Stay&amp;Tobe</strain>
    </source>
</reference>
<proteinExistence type="predicted"/>
<dbReference type="PANTHER" id="PTHR11012:SF56">
    <property type="entry name" value="CHK KINASE-LIKE DOMAIN-CONTAINING PROTEIN-RELATED"/>
    <property type="match status" value="1"/>
</dbReference>
<dbReference type="Gene3D" id="3.90.1200.10">
    <property type="match status" value="1"/>
</dbReference>
<dbReference type="SUPFAM" id="SSF56112">
    <property type="entry name" value="Protein kinase-like (PK-like)"/>
    <property type="match status" value="1"/>
</dbReference>
<name>A0AAD7ZRI6_DIPPU</name>
<keyword evidence="3" id="KW-1185">Reference proteome</keyword>
<dbReference type="Proteomes" id="UP001233999">
    <property type="component" value="Unassembled WGS sequence"/>
</dbReference>
<evidence type="ECO:0000313" key="2">
    <source>
        <dbReference type="EMBL" id="KAJ9585247.1"/>
    </source>
</evidence>
<comment type="caution">
    <text evidence="2">The sequence shown here is derived from an EMBL/GenBank/DDBJ whole genome shotgun (WGS) entry which is preliminary data.</text>
</comment>
<dbReference type="SMART" id="SM00587">
    <property type="entry name" value="CHK"/>
    <property type="match status" value="1"/>
</dbReference>